<protein>
    <submittedName>
        <fullName evidence="1">Uncharacterized protein</fullName>
    </submittedName>
</protein>
<dbReference type="EMBL" id="VSSQ01009003">
    <property type="protein sequence ID" value="MPM40446.1"/>
    <property type="molecule type" value="Genomic_DNA"/>
</dbReference>
<organism evidence="1">
    <name type="scientific">bioreactor metagenome</name>
    <dbReference type="NCBI Taxonomy" id="1076179"/>
    <lineage>
        <taxon>unclassified sequences</taxon>
        <taxon>metagenomes</taxon>
        <taxon>ecological metagenomes</taxon>
    </lineage>
</organism>
<comment type="caution">
    <text evidence="1">The sequence shown here is derived from an EMBL/GenBank/DDBJ whole genome shotgun (WGS) entry which is preliminary data.</text>
</comment>
<sequence>MIRTVRHLSALGQLPKQLGRSGLYHRTALAADGGSRRESGPAIAACAVVFG</sequence>
<gene>
    <name evidence="1" type="ORF">SDC9_87087</name>
</gene>
<name>A0A644ZHW5_9ZZZZ</name>
<reference evidence="1" key="1">
    <citation type="submission" date="2019-08" db="EMBL/GenBank/DDBJ databases">
        <authorList>
            <person name="Kucharzyk K."/>
            <person name="Murdoch R.W."/>
            <person name="Higgins S."/>
            <person name="Loffler F."/>
        </authorList>
    </citation>
    <scope>NUCLEOTIDE SEQUENCE</scope>
</reference>
<accession>A0A644ZHW5</accession>
<dbReference type="AlphaFoldDB" id="A0A644ZHW5"/>
<evidence type="ECO:0000313" key="1">
    <source>
        <dbReference type="EMBL" id="MPM40446.1"/>
    </source>
</evidence>
<proteinExistence type="predicted"/>